<evidence type="ECO:0000313" key="7">
    <source>
        <dbReference type="Proteomes" id="UP001501705"/>
    </source>
</evidence>
<dbReference type="PRINTS" id="PR00036">
    <property type="entry name" value="HTHLACI"/>
</dbReference>
<dbReference type="InterPro" id="IPR046335">
    <property type="entry name" value="LacI/GalR-like_sensor"/>
</dbReference>
<gene>
    <name evidence="6" type="ORF">GCM10009804_64210</name>
</gene>
<keyword evidence="1" id="KW-0805">Transcription regulation</keyword>
<evidence type="ECO:0000256" key="3">
    <source>
        <dbReference type="ARBA" id="ARBA00023163"/>
    </source>
</evidence>
<dbReference type="Pfam" id="PF13377">
    <property type="entry name" value="Peripla_BP_3"/>
    <property type="match status" value="1"/>
</dbReference>
<dbReference type="PROSITE" id="PS50932">
    <property type="entry name" value="HTH_LACI_2"/>
    <property type="match status" value="1"/>
</dbReference>
<name>A0ABN2E7G5_9ACTN</name>
<protein>
    <submittedName>
        <fullName evidence="6">LacI family DNA-binding transcriptional regulator</fullName>
    </submittedName>
</protein>
<dbReference type="PANTHER" id="PTHR30146">
    <property type="entry name" value="LACI-RELATED TRANSCRIPTIONAL REPRESSOR"/>
    <property type="match status" value="1"/>
</dbReference>
<dbReference type="Gene3D" id="3.40.50.2300">
    <property type="match status" value="2"/>
</dbReference>
<dbReference type="GO" id="GO:0003677">
    <property type="term" value="F:DNA binding"/>
    <property type="evidence" value="ECO:0007669"/>
    <property type="project" value="UniProtKB-KW"/>
</dbReference>
<keyword evidence="2 6" id="KW-0238">DNA-binding</keyword>
<dbReference type="EMBL" id="BAAAPH010000027">
    <property type="protein sequence ID" value="GAA1598843.1"/>
    <property type="molecule type" value="Genomic_DNA"/>
</dbReference>
<evidence type="ECO:0000256" key="4">
    <source>
        <dbReference type="SAM" id="MobiDB-lite"/>
    </source>
</evidence>
<dbReference type="InterPro" id="IPR028082">
    <property type="entry name" value="Peripla_BP_I"/>
</dbReference>
<reference evidence="6 7" key="1">
    <citation type="journal article" date="2019" name="Int. J. Syst. Evol. Microbiol.">
        <title>The Global Catalogue of Microorganisms (GCM) 10K type strain sequencing project: providing services to taxonomists for standard genome sequencing and annotation.</title>
        <authorList>
            <consortium name="The Broad Institute Genomics Platform"/>
            <consortium name="The Broad Institute Genome Sequencing Center for Infectious Disease"/>
            <person name="Wu L."/>
            <person name="Ma J."/>
        </authorList>
    </citation>
    <scope>NUCLEOTIDE SEQUENCE [LARGE SCALE GENOMIC DNA]</scope>
    <source>
        <strain evidence="6 7">JCM 15572</strain>
    </source>
</reference>
<feature type="region of interest" description="Disordered" evidence="4">
    <location>
        <begin position="330"/>
        <end position="356"/>
    </location>
</feature>
<comment type="caution">
    <text evidence="6">The sequence shown here is derived from an EMBL/GenBank/DDBJ whole genome shotgun (WGS) entry which is preliminary data.</text>
</comment>
<dbReference type="SUPFAM" id="SSF47413">
    <property type="entry name" value="lambda repressor-like DNA-binding domains"/>
    <property type="match status" value="1"/>
</dbReference>
<dbReference type="CDD" id="cd06267">
    <property type="entry name" value="PBP1_LacI_sugar_binding-like"/>
    <property type="match status" value="1"/>
</dbReference>
<keyword evidence="7" id="KW-1185">Reference proteome</keyword>
<evidence type="ECO:0000256" key="1">
    <source>
        <dbReference type="ARBA" id="ARBA00023015"/>
    </source>
</evidence>
<dbReference type="SMART" id="SM00354">
    <property type="entry name" value="HTH_LACI"/>
    <property type="match status" value="1"/>
</dbReference>
<evidence type="ECO:0000313" key="6">
    <source>
        <dbReference type="EMBL" id="GAA1598843.1"/>
    </source>
</evidence>
<keyword evidence="3" id="KW-0804">Transcription</keyword>
<dbReference type="Pfam" id="PF00356">
    <property type="entry name" value="LacI"/>
    <property type="match status" value="1"/>
</dbReference>
<evidence type="ECO:0000256" key="2">
    <source>
        <dbReference type="ARBA" id="ARBA00023125"/>
    </source>
</evidence>
<dbReference type="PROSITE" id="PS00356">
    <property type="entry name" value="HTH_LACI_1"/>
    <property type="match status" value="1"/>
</dbReference>
<dbReference type="Proteomes" id="UP001501705">
    <property type="component" value="Unassembled WGS sequence"/>
</dbReference>
<evidence type="ECO:0000259" key="5">
    <source>
        <dbReference type="PROSITE" id="PS50932"/>
    </source>
</evidence>
<dbReference type="CDD" id="cd01392">
    <property type="entry name" value="HTH_LacI"/>
    <property type="match status" value="1"/>
</dbReference>
<proteinExistence type="predicted"/>
<dbReference type="InterPro" id="IPR010982">
    <property type="entry name" value="Lambda_DNA-bd_dom_sf"/>
</dbReference>
<dbReference type="PANTHER" id="PTHR30146:SF109">
    <property type="entry name" value="HTH-TYPE TRANSCRIPTIONAL REGULATOR GALS"/>
    <property type="match status" value="1"/>
</dbReference>
<dbReference type="SUPFAM" id="SSF53822">
    <property type="entry name" value="Periplasmic binding protein-like I"/>
    <property type="match status" value="1"/>
</dbReference>
<sequence length="356" mass="37993">MTPVSNEPNGTPRLADVARAAGVSQSTASRVLNGSARQVADEYRVRVLAAAEQVGYTTNLAAQAMARGHYPAVALVVGDIRDQFFARIAFGAMREASRRGYILNLLSTEGDESRERDLVQDLRRQRPEALVLARKRDTTARAGSRLMEQLIGFQRESGRVVIVGEPSEPVLAVRPPDFDGGKALAGALLELGYRDFVVFLGDNSIPSERDRLDGFRVGLSTGGVALPDSHVYLTSPSAAGGIAAATDYLADRSKAEVIVCTEDDIAWGAIQRLRGSGLEIPGDVAIAGYGRRRSSPLGDDADWLTTVRSPLEEMGAVAVSAALDPLASDVPLPAPEVHLGGSTPDRTPPRASRRKR</sequence>
<dbReference type="InterPro" id="IPR000843">
    <property type="entry name" value="HTH_LacI"/>
</dbReference>
<accession>A0ABN2E7G5</accession>
<organism evidence="6 7">
    <name type="scientific">Kribbella hippodromi</name>
    <dbReference type="NCBI Taxonomy" id="434347"/>
    <lineage>
        <taxon>Bacteria</taxon>
        <taxon>Bacillati</taxon>
        <taxon>Actinomycetota</taxon>
        <taxon>Actinomycetes</taxon>
        <taxon>Propionibacteriales</taxon>
        <taxon>Kribbellaceae</taxon>
        <taxon>Kribbella</taxon>
    </lineage>
</organism>
<dbReference type="Gene3D" id="1.10.260.40">
    <property type="entry name" value="lambda repressor-like DNA-binding domains"/>
    <property type="match status" value="1"/>
</dbReference>
<feature type="domain" description="HTH lacI-type" evidence="5">
    <location>
        <begin position="12"/>
        <end position="67"/>
    </location>
</feature>